<dbReference type="Gene3D" id="3.40.50.150">
    <property type="entry name" value="Vaccinia Virus protein VP39"/>
    <property type="match status" value="1"/>
</dbReference>
<dbReference type="Pfam" id="PF13489">
    <property type="entry name" value="Methyltransf_23"/>
    <property type="match status" value="1"/>
</dbReference>
<comment type="caution">
    <text evidence="1">The sequence shown here is derived from an EMBL/GenBank/DDBJ whole genome shotgun (WGS) entry which is preliminary data.</text>
</comment>
<sequence length="223" mass="24776">MHRRTGRGLGLRFVRDAGIGPHDSVIDIGSGVGENLVHMRLLGHRDLTGTDPFLPHDIVAGGVPVLRRHHSELTGSYAWVVMNHSFEHVPDPHAMLASASRLMGDDGRILIRMPIMGSAAWRTYGILWSQVDAPRHLVLYTPEAMERMAERAGLVVERLFYDSWSFQFWGSELAQRGLPHKGASLAQARRHFSKAQIAAWESQSADLNAQRDGDAGGYVLRRA</sequence>
<keyword evidence="2" id="KW-1185">Reference proteome</keyword>
<gene>
    <name evidence="1" type="ORF">GCM10011376_37100</name>
</gene>
<evidence type="ECO:0000313" key="1">
    <source>
        <dbReference type="EMBL" id="GHE19100.1"/>
    </source>
</evidence>
<dbReference type="RefSeq" id="WP_191280979.1">
    <property type="nucleotide sequence ID" value="NZ_BNAD01000017.1"/>
</dbReference>
<protein>
    <recommendedName>
        <fullName evidence="3">Methyltransferase domain-containing protein</fullName>
    </recommendedName>
</protein>
<proteinExistence type="predicted"/>
<evidence type="ECO:0008006" key="3">
    <source>
        <dbReference type="Google" id="ProtNLM"/>
    </source>
</evidence>
<reference evidence="2" key="1">
    <citation type="journal article" date="2019" name="Int. J. Syst. Evol. Microbiol.">
        <title>The Global Catalogue of Microorganisms (GCM) 10K type strain sequencing project: providing services to taxonomists for standard genome sequencing and annotation.</title>
        <authorList>
            <consortium name="The Broad Institute Genomics Platform"/>
            <consortium name="The Broad Institute Genome Sequencing Center for Infectious Disease"/>
            <person name="Wu L."/>
            <person name="Ma J."/>
        </authorList>
    </citation>
    <scope>NUCLEOTIDE SEQUENCE [LARGE SCALE GENOMIC DNA]</scope>
    <source>
        <strain evidence="2">CGMCC 1.12791</strain>
    </source>
</reference>
<dbReference type="InterPro" id="IPR029063">
    <property type="entry name" value="SAM-dependent_MTases_sf"/>
</dbReference>
<organism evidence="1 2">
    <name type="scientific">Nocardioides flavus</name>
    <name type="common">ex Wang et al. 2016</name>
    <dbReference type="NCBI Taxonomy" id="2058780"/>
    <lineage>
        <taxon>Bacteria</taxon>
        <taxon>Bacillati</taxon>
        <taxon>Actinomycetota</taxon>
        <taxon>Actinomycetes</taxon>
        <taxon>Propionibacteriales</taxon>
        <taxon>Nocardioidaceae</taxon>
        <taxon>Nocardioides</taxon>
    </lineage>
</organism>
<evidence type="ECO:0000313" key="2">
    <source>
        <dbReference type="Proteomes" id="UP000597341"/>
    </source>
</evidence>
<dbReference type="Proteomes" id="UP000597341">
    <property type="component" value="Unassembled WGS sequence"/>
</dbReference>
<dbReference type="SUPFAM" id="SSF53335">
    <property type="entry name" value="S-adenosyl-L-methionine-dependent methyltransferases"/>
    <property type="match status" value="1"/>
</dbReference>
<accession>A0ABQ3HN70</accession>
<name>A0ABQ3HN70_9ACTN</name>
<dbReference type="CDD" id="cd02440">
    <property type="entry name" value="AdoMet_MTases"/>
    <property type="match status" value="1"/>
</dbReference>
<dbReference type="EMBL" id="BNAD01000017">
    <property type="protein sequence ID" value="GHE19100.1"/>
    <property type="molecule type" value="Genomic_DNA"/>
</dbReference>